<dbReference type="EMBL" id="CM042885">
    <property type="protein sequence ID" value="KAI4365127.1"/>
    <property type="molecule type" value="Genomic_DNA"/>
</dbReference>
<dbReference type="Proteomes" id="UP001057402">
    <property type="component" value="Chromosome 6"/>
</dbReference>
<gene>
    <name evidence="1" type="ORF">MLD38_021144</name>
</gene>
<reference evidence="2" key="1">
    <citation type="journal article" date="2023" name="Front. Plant Sci.">
        <title>Chromosomal-level genome assembly of Melastoma candidum provides insights into trichome evolution.</title>
        <authorList>
            <person name="Zhong Y."/>
            <person name="Wu W."/>
            <person name="Sun C."/>
            <person name="Zou P."/>
            <person name="Liu Y."/>
            <person name="Dai S."/>
            <person name="Zhou R."/>
        </authorList>
    </citation>
    <scope>NUCLEOTIDE SEQUENCE [LARGE SCALE GENOMIC DNA]</scope>
</reference>
<protein>
    <submittedName>
        <fullName evidence="1">Uncharacterized protein</fullName>
    </submittedName>
</protein>
<organism evidence="1 2">
    <name type="scientific">Melastoma candidum</name>
    <dbReference type="NCBI Taxonomy" id="119954"/>
    <lineage>
        <taxon>Eukaryota</taxon>
        <taxon>Viridiplantae</taxon>
        <taxon>Streptophyta</taxon>
        <taxon>Embryophyta</taxon>
        <taxon>Tracheophyta</taxon>
        <taxon>Spermatophyta</taxon>
        <taxon>Magnoliopsida</taxon>
        <taxon>eudicotyledons</taxon>
        <taxon>Gunneridae</taxon>
        <taxon>Pentapetalae</taxon>
        <taxon>rosids</taxon>
        <taxon>malvids</taxon>
        <taxon>Myrtales</taxon>
        <taxon>Melastomataceae</taxon>
        <taxon>Melastomatoideae</taxon>
        <taxon>Melastomateae</taxon>
        <taxon>Melastoma</taxon>
    </lineage>
</organism>
<evidence type="ECO:0000313" key="1">
    <source>
        <dbReference type="EMBL" id="KAI4365127.1"/>
    </source>
</evidence>
<accession>A0ACB9QGZ8</accession>
<name>A0ACB9QGZ8_9MYRT</name>
<sequence>MLEMSMRSCVTLMQVLCTLFASNNRLRDRGRLKSNGSKFHSSEPKEVVECVEQFEILVLPSLFFQLLLASIAHQRRKSSNRFLILVIWTAYFVTDWATAFMFRLISNVQSVNPPKVDESQLTFWAAFLLIHLGDPDTITAFSLEDNALWTHHLVGLDLLYELFYTKILSLNERKSHPIQDDCNRIYVTK</sequence>
<comment type="caution">
    <text evidence="1">The sequence shown here is derived from an EMBL/GenBank/DDBJ whole genome shotgun (WGS) entry which is preliminary data.</text>
</comment>
<evidence type="ECO:0000313" key="2">
    <source>
        <dbReference type="Proteomes" id="UP001057402"/>
    </source>
</evidence>
<keyword evidence="2" id="KW-1185">Reference proteome</keyword>
<proteinExistence type="predicted"/>